<dbReference type="SMART" id="SM00861">
    <property type="entry name" value="Transket_pyr"/>
    <property type="match status" value="1"/>
</dbReference>
<evidence type="ECO:0000256" key="3">
    <source>
        <dbReference type="ARBA" id="ARBA00006936"/>
    </source>
</evidence>
<dbReference type="Pfam" id="PF16078">
    <property type="entry name" value="2-oxogl_dehyd_N"/>
    <property type="match status" value="1"/>
</dbReference>
<dbReference type="InterPro" id="IPR032106">
    <property type="entry name" value="2-oxogl_dehyd_N"/>
</dbReference>
<evidence type="ECO:0000256" key="4">
    <source>
        <dbReference type="ARBA" id="ARBA00012280"/>
    </source>
</evidence>
<dbReference type="Pfam" id="PF02779">
    <property type="entry name" value="Transket_pyr"/>
    <property type="match status" value="1"/>
</dbReference>
<dbReference type="PIRSF" id="PIRSF000157">
    <property type="entry name" value="Oxoglu_dh_E1"/>
    <property type="match status" value="1"/>
</dbReference>
<keyword evidence="7" id="KW-0175">Coiled coil</keyword>
<evidence type="ECO:0000256" key="7">
    <source>
        <dbReference type="SAM" id="Coils"/>
    </source>
</evidence>
<dbReference type="GO" id="GO:0005829">
    <property type="term" value="C:cytosol"/>
    <property type="evidence" value="ECO:0007669"/>
    <property type="project" value="TreeGrafter"/>
</dbReference>
<dbReference type="InterPro" id="IPR042179">
    <property type="entry name" value="KGD_C_sf"/>
</dbReference>
<dbReference type="GO" id="GO:0030976">
    <property type="term" value="F:thiamine pyrophosphate binding"/>
    <property type="evidence" value="ECO:0007669"/>
    <property type="project" value="InterPro"/>
</dbReference>
<keyword evidence="10" id="KW-1185">Reference proteome</keyword>
<evidence type="ECO:0000256" key="5">
    <source>
        <dbReference type="ARBA" id="ARBA00023002"/>
    </source>
</evidence>
<dbReference type="Pfam" id="PF00676">
    <property type="entry name" value="E1_dh"/>
    <property type="match status" value="1"/>
</dbReference>
<evidence type="ECO:0000256" key="2">
    <source>
        <dbReference type="ARBA" id="ARBA00003906"/>
    </source>
</evidence>
<dbReference type="KEGG" id="gms:SOIL9_74400"/>
<feature type="coiled-coil region" evidence="7">
    <location>
        <begin position="495"/>
        <end position="522"/>
    </location>
</feature>
<dbReference type="Gene3D" id="3.40.50.12470">
    <property type="match status" value="1"/>
</dbReference>
<dbReference type="Pfam" id="PF16870">
    <property type="entry name" value="OxoGdeHyase_C"/>
    <property type="match status" value="1"/>
</dbReference>
<dbReference type="Gene3D" id="1.10.287.1150">
    <property type="entry name" value="TPP helical domain"/>
    <property type="match status" value="1"/>
</dbReference>
<dbReference type="EC" id="1.2.4.2" evidence="4"/>
<dbReference type="AlphaFoldDB" id="A0A6P2DLN4"/>
<dbReference type="InterPro" id="IPR011603">
    <property type="entry name" value="2oxoglutarate_DH_E1"/>
</dbReference>
<dbReference type="Proteomes" id="UP000464178">
    <property type="component" value="Chromosome"/>
</dbReference>
<comment type="similarity">
    <text evidence="3">Belongs to the alpha-ketoglutarate dehydrogenase family.</text>
</comment>
<dbReference type="InterPro" id="IPR005475">
    <property type="entry name" value="Transketolase-like_Pyr-bd"/>
</dbReference>
<dbReference type="NCBIfam" id="TIGR00239">
    <property type="entry name" value="2oxo_dh_E1"/>
    <property type="match status" value="1"/>
</dbReference>
<reference evidence="9 10" key="1">
    <citation type="submission" date="2019-05" db="EMBL/GenBank/DDBJ databases">
        <authorList>
            <consortium name="Science for Life Laboratories"/>
        </authorList>
    </citation>
    <scope>NUCLEOTIDE SEQUENCE [LARGE SCALE GENOMIC DNA]</scope>
    <source>
        <strain evidence="9">Soil9</strain>
    </source>
</reference>
<dbReference type="PANTHER" id="PTHR23152">
    <property type="entry name" value="2-OXOGLUTARATE DEHYDROGENASE"/>
    <property type="match status" value="1"/>
</dbReference>
<organism evidence="9 10">
    <name type="scientific">Gemmata massiliana</name>
    <dbReference type="NCBI Taxonomy" id="1210884"/>
    <lineage>
        <taxon>Bacteria</taxon>
        <taxon>Pseudomonadati</taxon>
        <taxon>Planctomycetota</taxon>
        <taxon>Planctomycetia</taxon>
        <taxon>Gemmatales</taxon>
        <taxon>Gemmataceae</taxon>
        <taxon>Gemmata</taxon>
    </lineage>
</organism>
<dbReference type="InterPro" id="IPR001017">
    <property type="entry name" value="DH_E1"/>
</dbReference>
<evidence type="ECO:0000313" key="10">
    <source>
        <dbReference type="Proteomes" id="UP000464178"/>
    </source>
</evidence>
<dbReference type="PANTHER" id="PTHR23152:SF4">
    <property type="entry name" value="2-OXOADIPATE DEHYDROGENASE COMPLEX COMPONENT E1"/>
    <property type="match status" value="1"/>
</dbReference>
<sequence length="963" mass="106894">MFSENGEYLEEQFRRWQQDPNSVEPTWQGFFAGMRFAGTLPGGAASSGGAVSSADLRVQTGVVRLVFWYRQAGHLQADIDPLATQPPPPCQLLQLENFGLSDSDLDRVVDGSMYFGLNGTVKLGDLVDTLRATYCGTTGIEFMHIESQDMRRWIASRVEPTCNRPMLKLRQKYRILNTLHEAELFEKFLHTKYVGQKRFSLEGGETLIPVLDAITEKGPSLGVKEIVIGMAHRGRLNVLANTLHKPFSEIFNEFEDNYLPLSTHDGDGDVKYHLGFSADIETADGGKVHMSVAPNPSHLEIVGPVVEGRVRAKQRQHGDKERVTGVPVLIHGDAAFAGQGVIMETFNLMNLAGYRTGGTIHIVVNNQIGFTTNPRDSRSTQYCTDIAKFVQAPIFHVNAEDPEACVAAAELALEFRQQFKRDVVIDLVCYRRWGHNEGDNPGYTQPLQAKVIAKKPPLSTVYAAQLAGRPDDPSVTPDVVADLVREFDDKLAEAMREAETVAAAYRNELEAAHKQVKEMVKKGQTKKRGMEGFSGRWKDFTNRYSHEPIATGLSDTVLDRIGTALGTFPEGFTVHPNLLKTLQTRGENIKKRGSVDWGTGEALAFGSLVLEGTPVRLSGQDSRRGTFTQRHSVVVDYETGAEHYPLANLDPKQAPFDVIDSSLSEAAVMGFDFGYSLDAPESLVLWEAQFGDFANGAQVIIDQFITSCESKWNRSSGIVLLLPHAYEGQGPEHSSARLERFLQMCAEDNIQVAYPTTPVQYFHLLRRQMKRKFRKPLVVMTPKSLLRLPAAVSPVSEFTTGQHFREVLDDKSNPDQVTRVLVCSGKVYYDLAKKREELGTQAVAILRIEQLYPWPEQQLSAALGRYRRAREFVWVQEEPQNMGGWTFVEPRLRAMNFPFEYVGRDAGASPATGSHHVHEREQKLLVDGAFAPTPSGPIGPGWIGWNAVESNGAHGAHTDAAKA</sequence>
<accession>A0A6P2DLN4</accession>
<evidence type="ECO:0000256" key="1">
    <source>
        <dbReference type="ARBA" id="ARBA00001964"/>
    </source>
</evidence>
<evidence type="ECO:0000313" key="9">
    <source>
        <dbReference type="EMBL" id="VTS02667.1"/>
    </source>
</evidence>
<dbReference type="InterPro" id="IPR031717">
    <property type="entry name" value="ODO-1/KGD_C"/>
</dbReference>
<dbReference type="GO" id="GO:0004591">
    <property type="term" value="F:oxoglutarate dehydrogenase (succinyl-transferring) activity"/>
    <property type="evidence" value="ECO:0007669"/>
    <property type="project" value="UniProtKB-EC"/>
</dbReference>
<dbReference type="GO" id="GO:0045252">
    <property type="term" value="C:oxoglutarate dehydrogenase complex"/>
    <property type="evidence" value="ECO:0007669"/>
    <property type="project" value="TreeGrafter"/>
</dbReference>
<evidence type="ECO:0000259" key="8">
    <source>
        <dbReference type="SMART" id="SM00861"/>
    </source>
</evidence>
<keyword evidence="5" id="KW-0560">Oxidoreductase</keyword>
<dbReference type="RefSeq" id="WP_162672806.1">
    <property type="nucleotide sequence ID" value="NZ_LR593886.1"/>
</dbReference>
<dbReference type="InterPro" id="IPR029061">
    <property type="entry name" value="THDP-binding"/>
</dbReference>
<evidence type="ECO:0000256" key="6">
    <source>
        <dbReference type="ARBA" id="ARBA00023052"/>
    </source>
</evidence>
<dbReference type="Gene3D" id="3.40.50.11610">
    <property type="entry name" value="Multifunctional 2-oxoglutarate metabolism enzyme, C-terminal domain"/>
    <property type="match status" value="1"/>
</dbReference>
<dbReference type="NCBIfam" id="NF006914">
    <property type="entry name" value="PRK09404.1"/>
    <property type="match status" value="1"/>
</dbReference>
<proteinExistence type="inferred from homology"/>
<dbReference type="NCBIfam" id="NF008907">
    <property type="entry name" value="PRK12270.1"/>
    <property type="match status" value="1"/>
</dbReference>
<gene>
    <name evidence="9" type="ORF">SOIL9_74400</name>
</gene>
<name>A0A6P2DLN4_9BACT</name>
<comment type="cofactor">
    <cofactor evidence="1">
        <name>thiamine diphosphate</name>
        <dbReference type="ChEBI" id="CHEBI:58937"/>
    </cofactor>
</comment>
<keyword evidence="6" id="KW-0786">Thiamine pyrophosphate</keyword>
<dbReference type="CDD" id="cd02016">
    <property type="entry name" value="TPP_E1_OGDC_like"/>
    <property type="match status" value="1"/>
</dbReference>
<protein>
    <recommendedName>
        <fullName evidence="4">oxoglutarate dehydrogenase (succinyl-transferring)</fullName>
        <ecNumber evidence="4">1.2.4.2</ecNumber>
    </recommendedName>
</protein>
<comment type="function">
    <text evidence="2">E1 component of the 2-oxoglutarate dehydrogenase (OGDH) complex which catalyzes the decarboxylation of 2-oxoglutarate, the first step in the conversion of 2-oxoglutarate to succinyl-CoA and CO(2).</text>
</comment>
<dbReference type="Gene3D" id="3.40.50.970">
    <property type="match status" value="1"/>
</dbReference>
<dbReference type="SUPFAM" id="SSF52518">
    <property type="entry name" value="Thiamin diphosphate-binding fold (THDP-binding)"/>
    <property type="match status" value="2"/>
</dbReference>
<feature type="domain" description="Transketolase-like pyrimidine-binding" evidence="8">
    <location>
        <begin position="595"/>
        <end position="788"/>
    </location>
</feature>
<dbReference type="GO" id="GO:0006099">
    <property type="term" value="P:tricarboxylic acid cycle"/>
    <property type="evidence" value="ECO:0007669"/>
    <property type="project" value="TreeGrafter"/>
</dbReference>
<dbReference type="EMBL" id="LR593886">
    <property type="protein sequence ID" value="VTS02667.1"/>
    <property type="molecule type" value="Genomic_DNA"/>
</dbReference>